<dbReference type="RefSeq" id="WP_126629783.1">
    <property type="nucleotide sequence ID" value="NZ_BIFT01000002.1"/>
</dbReference>
<dbReference type="Pfam" id="PF17765">
    <property type="entry name" value="MLTR_LBD"/>
    <property type="match status" value="1"/>
</dbReference>
<evidence type="ECO:0000313" key="3">
    <source>
        <dbReference type="Proteomes" id="UP000287171"/>
    </source>
</evidence>
<sequence length="288" mass="33341">MTEHVKRRAGLADFLRTRRARLHPEQFGLSTKPSRHTPGLRREELAQLVGVGISWYTWLEQGRNIQVSSQVLERLADILQLNEEERCHLFTLARGPMLLLETQEQEIQNSAYQAILDAMGICPAYLLDRRLNVIAWNESACRVIGNFPRRSERERNVAWFTFVLSSSRKRFVHWERAARSCIARFRVMSDQCPDDRWLAELIADLQQASPEFRAWWPQHNIRLTCNGSGEIHHPLVGSLALQQTILAVPERPDWQMVVHTPLMKADTAAKLEAVMRGEAHLYWQDETT</sequence>
<dbReference type="OrthoDB" id="5346389at2"/>
<gene>
    <name evidence="2" type="ORF">KDA_50240</name>
</gene>
<dbReference type="Proteomes" id="UP000287171">
    <property type="component" value="Unassembled WGS sequence"/>
</dbReference>
<dbReference type="SUPFAM" id="SSF47413">
    <property type="entry name" value="lambda repressor-like DNA-binding domains"/>
    <property type="match status" value="1"/>
</dbReference>
<dbReference type="InterPro" id="IPR010982">
    <property type="entry name" value="Lambda_DNA-bd_dom_sf"/>
</dbReference>
<dbReference type="PANTHER" id="PTHR35010">
    <property type="entry name" value="BLL4672 PROTEIN-RELATED"/>
    <property type="match status" value="1"/>
</dbReference>
<evidence type="ECO:0000259" key="1">
    <source>
        <dbReference type="SMART" id="SM00530"/>
    </source>
</evidence>
<evidence type="ECO:0000313" key="2">
    <source>
        <dbReference type="EMBL" id="GCE29540.1"/>
    </source>
</evidence>
<dbReference type="InterPro" id="IPR001387">
    <property type="entry name" value="Cro/C1-type_HTH"/>
</dbReference>
<organism evidence="2 3">
    <name type="scientific">Dictyobacter alpinus</name>
    <dbReference type="NCBI Taxonomy" id="2014873"/>
    <lineage>
        <taxon>Bacteria</taxon>
        <taxon>Bacillati</taxon>
        <taxon>Chloroflexota</taxon>
        <taxon>Ktedonobacteria</taxon>
        <taxon>Ktedonobacterales</taxon>
        <taxon>Dictyobacteraceae</taxon>
        <taxon>Dictyobacter</taxon>
    </lineage>
</organism>
<dbReference type="EMBL" id="BIFT01000002">
    <property type="protein sequence ID" value="GCE29540.1"/>
    <property type="molecule type" value="Genomic_DNA"/>
</dbReference>
<name>A0A402BE16_9CHLR</name>
<dbReference type="CDD" id="cd00093">
    <property type="entry name" value="HTH_XRE"/>
    <property type="match status" value="1"/>
</dbReference>
<dbReference type="AlphaFoldDB" id="A0A402BE16"/>
<feature type="domain" description="HTH cro/C1-type" evidence="1">
    <location>
        <begin position="14"/>
        <end position="86"/>
    </location>
</feature>
<reference evidence="3" key="1">
    <citation type="submission" date="2018-12" db="EMBL/GenBank/DDBJ databases">
        <title>Tengunoibacter tsumagoiensis gen. nov., sp. nov., Dictyobacter kobayashii sp. nov., D. alpinus sp. nov., and D. joshuensis sp. nov. and description of Dictyobacteraceae fam. nov. within the order Ktedonobacterales isolated from Tengu-no-mugimeshi.</title>
        <authorList>
            <person name="Wang C.M."/>
            <person name="Zheng Y."/>
            <person name="Sakai Y."/>
            <person name="Toyoda A."/>
            <person name="Minakuchi Y."/>
            <person name="Abe K."/>
            <person name="Yokota A."/>
            <person name="Yabe S."/>
        </authorList>
    </citation>
    <scope>NUCLEOTIDE SEQUENCE [LARGE SCALE GENOMIC DNA]</scope>
    <source>
        <strain evidence="3">Uno16</strain>
    </source>
</reference>
<protein>
    <submittedName>
        <fullName evidence="2">Transcriptional regulator</fullName>
    </submittedName>
</protein>
<dbReference type="Pfam" id="PF13560">
    <property type="entry name" value="HTH_31"/>
    <property type="match status" value="1"/>
</dbReference>
<keyword evidence="3" id="KW-1185">Reference proteome</keyword>
<dbReference type="SMART" id="SM00530">
    <property type="entry name" value="HTH_XRE"/>
    <property type="match status" value="1"/>
</dbReference>
<dbReference type="Gene3D" id="1.10.260.40">
    <property type="entry name" value="lambda repressor-like DNA-binding domains"/>
    <property type="match status" value="1"/>
</dbReference>
<dbReference type="Gene3D" id="3.30.450.180">
    <property type="match status" value="1"/>
</dbReference>
<proteinExistence type="predicted"/>
<accession>A0A402BE16</accession>
<dbReference type="GO" id="GO:0003677">
    <property type="term" value="F:DNA binding"/>
    <property type="evidence" value="ECO:0007669"/>
    <property type="project" value="InterPro"/>
</dbReference>
<comment type="caution">
    <text evidence="2">The sequence shown here is derived from an EMBL/GenBank/DDBJ whole genome shotgun (WGS) entry which is preliminary data.</text>
</comment>
<dbReference type="PANTHER" id="PTHR35010:SF3">
    <property type="entry name" value="BLL4873 PROTEIN"/>
    <property type="match status" value="1"/>
</dbReference>
<dbReference type="InterPro" id="IPR041413">
    <property type="entry name" value="MLTR_LBD"/>
</dbReference>